<dbReference type="AlphaFoldDB" id="A0A8H5ZSF8"/>
<feature type="compositionally biased region" description="Polar residues" evidence="1">
    <location>
        <begin position="12"/>
        <end position="21"/>
    </location>
</feature>
<proteinExistence type="predicted"/>
<sequence>MPGSDGPFGESQGATQGSSEPQAGALGPLLPDESLGDSSPMFWGAAENFSPTNPDGSSSSQLSDDFDSGSGDDYYNFQSDYELSSGDYNSQEQGTQGEDREESFLFEKT</sequence>
<feature type="region of interest" description="Disordered" evidence="1">
    <location>
        <begin position="1"/>
        <end position="109"/>
    </location>
</feature>
<feature type="compositionally biased region" description="Polar residues" evidence="1">
    <location>
        <begin position="76"/>
        <end position="96"/>
    </location>
</feature>
<protein>
    <submittedName>
        <fullName evidence="2">Uncharacterized protein</fullName>
    </submittedName>
</protein>
<evidence type="ECO:0000256" key="1">
    <source>
        <dbReference type="SAM" id="MobiDB-lite"/>
    </source>
</evidence>
<feature type="compositionally biased region" description="Low complexity" evidence="1">
    <location>
        <begin position="55"/>
        <end position="73"/>
    </location>
</feature>
<dbReference type="Proteomes" id="UP000541154">
    <property type="component" value="Unassembled WGS sequence"/>
</dbReference>
<accession>A0A8H5ZSF8</accession>
<name>A0A8H5ZSF8_PETAA</name>
<comment type="caution">
    <text evidence="2">The sequence shown here is derived from an EMBL/GenBank/DDBJ whole genome shotgun (WGS) entry which is preliminary data.</text>
</comment>
<dbReference type="EMBL" id="SPNV01000639">
    <property type="protein sequence ID" value="KAF5854842.1"/>
    <property type="molecule type" value="Genomic_DNA"/>
</dbReference>
<keyword evidence="3" id="KW-1185">Reference proteome</keyword>
<reference evidence="2 3" key="1">
    <citation type="submission" date="2019-04" db="EMBL/GenBank/DDBJ databases">
        <title>Aspergillus burnettii sp. nov., novel species from soil in southeast Queensland.</title>
        <authorList>
            <person name="Gilchrist C.L.M."/>
            <person name="Pitt J.I."/>
            <person name="Lange L."/>
            <person name="Lacey H.J."/>
            <person name="Vuong D."/>
            <person name="Midgley D.J."/>
            <person name="Greenfield P."/>
            <person name="Bradbury M."/>
            <person name="Lacey E."/>
            <person name="Busk P.K."/>
            <person name="Pilgaard B."/>
            <person name="Chooi Y.H."/>
            <person name="Piggott A.M."/>
        </authorList>
    </citation>
    <scope>NUCLEOTIDE SEQUENCE [LARGE SCALE GENOMIC DNA]</scope>
    <source>
        <strain evidence="2 3">FRR 5400</strain>
    </source>
</reference>
<evidence type="ECO:0000313" key="2">
    <source>
        <dbReference type="EMBL" id="KAF5854842.1"/>
    </source>
</evidence>
<organism evidence="2 3">
    <name type="scientific">Petromyces alliaceus</name>
    <name type="common">Aspergillus alliaceus</name>
    <dbReference type="NCBI Taxonomy" id="209559"/>
    <lineage>
        <taxon>Eukaryota</taxon>
        <taxon>Fungi</taxon>
        <taxon>Dikarya</taxon>
        <taxon>Ascomycota</taxon>
        <taxon>Pezizomycotina</taxon>
        <taxon>Eurotiomycetes</taxon>
        <taxon>Eurotiomycetidae</taxon>
        <taxon>Eurotiales</taxon>
        <taxon>Aspergillaceae</taxon>
        <taxon>Aspergillus</taxon>
        <taxon>Aspergillus subgen. Circumdati</taxon>
    </lineage>
</organism>
<evidence type="ECO:0000313" key="3">
    <source>
        <dbReference type="Proteomes" id="UP000541154"/>
    </source>
</evidence>
<gene>
    <name evidence="2" type="ORF">ETB97_011063</name>
</gene>